<comment type="caution">
    <text evidence="2">The sequence shown here is derived from an EMBL/GenBank/DDBJ whole genome shotgun (WGS) entry which is preliminary data.</text>
</comment>
<dbReference type="PANTHER" id="PTHR11183">
    <property type="entry name" value="GLYCOGENIN SUBFAMILY MEMBER"/>
    <property type="match status" value="1"/>
</dbReference>
<dbReference type="Proteomes" id="UP001194746">
    <property type="component" value="Unassembled WGS sequence"/>
</dbReference>
<organism evidence="2 3">
    <name type="scientific">Aspergillus nanangensis</name>
    <dbReference type="NCBI Taxonomy" id="2582783"/>
    <lineage>
        <taxon>Eukaryota</taxon>
        <taxon>Fungi</taxon>
        <taxon>Dikarya</taxon>
        <taxon>Ascomycota</taxon>
        <taxon>Pezizomycotina</taxon>
        <taxon>Eurotiomycetes</taxon>
        <taxon>Eurotiomycetidae</taxon>
        <taxon>Eurotiales</taxon>
        <taxon>Aspergillaceae</taxon>
        <taxon>Aspergillus</taxon>
        <taxon>Aspergillus subgen. Circumdati</taxon>
    </lineage>
</organism>
<keyword evidence="3" id="KW-1185">Reference proteome</keyword>
<feature type="chain" id="PRO_5041972743" description="Glycosyltransferase family 8 protein" evidence="1">
    <location>
        <begin position="20"/>
        <end position="327"/>
    </location>
</feature>
<protein>
    <recommendedName>
        <fullName evidence="4">Glycosyltransferase family 8 protein</fullName>
    </recommendedName>
</protein>
<name>A0AAD4CH56_ASPNN</name>
<dbReference type="InterPro" id="IPR029044">
    <property type="entry name" value="Nucleotide-diphossugar_trans"/>
</dbReference>
<dbReference type="AlphaFoldDB" id="A0AAD4CH56"/>
<keyword evidence="1" id="KW-0732">Signal</keyword>
<feature type="signal peptide" evidence="1">
    <location>
        <begin position="1"/>
        <end position="19"/>
    </location>
</feature>
<evidence type="ECO:0000313" key="2">
    <source>
        <dbReference type="EMBL" id="KAF9885587.1"/>
    </source>
</evidence>
<dbReference type="InterPro" id="IPR050587">
    <property type="entry name" value="GNT1/Glycosyltrans_8"/>
</dbReference>
<sequence>MNRILKWTSALVAFALTASWLSNHSWRHPSGLVGSQKVIYATYLSNPSEYVNYTLSEFHQSRDPYFDAARILTYQVLHAPETRTRLDIELVIFVHENVDQHKKDRLRRDGAHLIEWSDFSVDWVRPKDARWTHIMTKLRLWQMVQYDLILFLDVDTILTRPLDDIFNAPEIQPQAPILSQSHYHEVDVPLPPSYLLLGLPQLRTNHSALPSRVPEDFWDWETINSGFMVLKPSLEIFRYFESVLKIVDSFDGSIGDQSVINHVFSPLGPMPWKHINLSWNIQWPWAEDIHTGGYASFHEKWWAPMHWETNAYFRAWYWRMVGYYDSI</sequence>
<proteinExistence type="predicted"/>
<evidence type="ECO:0000313" key="3">
    <source>
        <dbReference type="Proteomes" id="UP001194746"/>
    </source>
</evidence>
<dbReference type="EMBL" id="VCAU01000093">
    <property type="protein sequence ID" value="KAF9885587.1"/>
    <property type="molecule type" value="Genomic_DNA"/>
</dbReference>
<dbReference type="SUPFAM" id="SSF53448">
    <property type="entry name" value="Nucleotide-diphospho-sugar transferases"/>
    <property type="match status" value="1"/>
</dbReference>
<reference evidence="2" key="2">
    <citation type="submission" date="2020-02" db="EMBL/GenBank/DDBJ databases">
        <authorList>
            <person name="Gilchrist C.L.M."/>
            <person name="Chooi Y.-H."/>
        </authorList>
    </citation>
    <scope>NUCLEOTIDE SEQUENCE</scope>
    <source>
        <strain evidence="2">MST-FP2251</strain>
    </source>
</reference>
<dbReference type="Gene3D" id="3.90.550.10">
    <property type="entry name" value="Spore Coat Polysaccharide Biosynthesis Protein SpsA, Chain A"/>
    <property type="match status" value="1"/>
</dbReference>
<evidence type="ECO:0000256" key="1">
    <source>
        <dbReference type="SAM" id="SignalP"/>
    </source>
</evidence>
<accession>A0AAD4CH56</accession>
<evidence type="ECO:0008006" key="4">
    <source>
        <dbReference type="Google" id="ProtNLM"/>
    </source>
</evidence>
<gene>
    <name evidence="2" type="ORF">FE257_012793</name>
</gene>
<reference evidence="2" key="1">
    <citation type="journal article" date="2019" name="Beilstein J. Org. Chem.">
        <title>Nanangenines: drimane sesquiterpenoids as the dominant metabolite cohort of a novel Australian fungus, Aspergillus nanangensis.</title>
        <authorList>
            <person name="Lacey H.J."/>
            <person name="Gilchrist C.L.M."/>
            <person name="Crombie A."/>
            <person name="Kalaitzis J.A."/>
            <person name="Vuong D."/>
            <person name="Rutledge P.J."/>
            <person name="Turner P."/>
            <person name="Pitt J.I."/>
            <person name="Lacey E."/>
            <person name="Chooi Y.H."/>
            <person name="Piggott A.M."/>
        </authorList>
    </citation>
    <scope>NUCLEOTIDE SEQUENCE</scope>
    <source>
        <strain evidence="2">MST-FP2251</strain>
    </source>
</reference>